<dbReference type="PROSITE" id="PS51462">
    <property type="entry name" value="NUDIX"/>
    <property type="match status" value="1"/>
</dbReference>
<dbReference type="Proteomes" id="UP000321154">
    <property type="component" value="Unassembled WGS sequence"/>
</dbReference>
<dbReference type="OrthoDB" id="9814308at2"/>
<comment type="caution">
    <text evidence="5">The sequence shown here is derived from an EMBL/GenBank/DDBJ whole genome shotgun (WGS) entry which is preliminary data.</text>
</comment>
<dbReference type="SUPFAM" id="SSF55811">
    <property type="entry name" value="Nudix"/>
    <property type="match status" value="1"/>
</dbReference>
<dbReference type="PANTHER" id="PTHR43046">
    <property type="entry name" value="GDP-MANNOSE MANNOSYL HYDROLASE"/>
    <property type="match status" value="1"/>
</dbReference>
<sequence>MSTPEFVLSLREKIGHEQLWLAGVTAVVARGDDVLLVRRSDTGAWTPVTGIVDPGENPADAAVRETLEEAGLEVTAERLAAVGVTDEIVYGNGDRARYLDHTFVMGYRSGEPFPADGENTEARWFPVGALPEMSPEMRGRLDAALSHETAARFGVGPA</sequence>
<dbReference type="InterPro" id="IPR000086">
    <property type="entry name" value="NUDIX_hydrolase_dom"/>
</dbReference>
<dbReference type="Proteomes" id="UP000522688">
    <property type="component" value="Unassembled WGS sequence"/>
</dbReference>
<evidence type="ECO:0000313" key="4">
    <source>
        <dbReference type="EMBL" id="GEK84616.1"/>
    </source>
</evidence>
<dbReference type="AlphaFoldDB" id="A0A7W3JGW3"/>
<reference evidence="5 7" key="2">
    <citation type="submission" date="2020-07" db="EMBL/GenBank/DDBJ databases">
        <title>Sequencing the genomes of 1000 actinobacteria strains.</title>
        <authorList>
            <person name="Klenk H.-P."/>
        </authorList>
    </citation>
    <scope>NUCLEOTIDE SEQUENCE [LARGE SCALE GENOMIC DNA]</scope>
    <source>
        <strain evidence="5 7">DSM 10309</strain>
    </source>
</reference>
<dbReference type="PANTHER" id="PTHR43046:SF16">
    <property type="entry name" value="ADP-RIBOSE PYROPHOSPHATASE YJHB-RELATED"/>
    <property type="match status" value="1"/>
</dbReference>
<dbReference type="CDD" id="cd18879">
    <property type="entry name" value="NUDIX_Hydrolase"/>
    <property type="match status" value="1"/>
</dbReference>
<name>A0A7W3JGW3_9MICO</name>
<accession>A0A7W3JGW3</accession>
<comment type="cofactor">
    <cofactor evidence="1">
        <name>Mg(2+)</name>
        <dbReference type="ChEBI" id="CHEBI:18420"/>
    </cofactor>
</comment>
<dbReference type="EMBL" id="JACGWW010000001">
    <property type="protein sequence ID" value="MBA8812604.1"/>
    <property type="molecule type" value="Genomic_DNA"/>
</dbReference>
<evidence type="ECO:0000256" key="1">
    <source>
        <dbReference type="ARBA" id="ARBA00001946"/>
    </source>
</evidence>
<dbReference type="InterPro" id="IPR015797">
    <property type="entry name" value="NUDIX_hydrolase-like_dom_sf"/>
</dbReference>
<dbReference type="EMBL" id="BJUV01000046">
    <property type="protein sequence ID" value="GEK84616.1"/>
    <property type="molecule type" value="Genomic_DNA"/>
</dbReference>
<dbReference type="PROSITE" id="PS00893">
    <property type="entry name" value="NUDIX_BOX"/>
    <property type="match status" value="1"/>
</dbReference>
<organism evidence="5 7">
    <name type="scientific">Frigoribacterium faeni</name>
    <dbReference type="NCBI Taxonomy" id="145483"/>
    <lineage>
        <taxon>Bacteria</taxon>
        <taxon>Bacillati</taxon>
        <taxon>Actinomycetota</taxon>
        <taxon>Actinomycetes</taxon>
        <taxon>Micrococcales</taxon>
        <taxon>Microbacteriaceae</taxon>
        <taxon>Frigoribacterium</taxon>
    </lineage>
</organism>
<feature type="domain" description="Nudix hydrolase" evidence="3">
    <location>
        <begin position="19"/>
        <end position="148"/>
    </location>
</feature>
<evidence type="ECO:0000313" key="6">
    <source>
        <dbReference type="Proteomes" id="UP000321154"/>
    </source>
</evidence>
<dbReference type="Pfam" id="PF00293">
    <property type="entry name" value="NUDIX"/>
    <property type="match status" value="1"/>
</dbReference>
<dbReference type="GO" id="GO:0016787">
    <property type="term" value="F:hydrolase activity"/>
    <property type="evidence" value="ECO:0007669"/>
    <property type="project" value="UniProtKB-KW"/>
</dbReference>
<keyword evidence="6" id="KW-1185">Reference proteome</keyword>
<reference evidence="4 6" key="1">
    <citation type="submission" date="2019-07" db="EMBL/GenBank/DDBJ databases">
        <title>Whole genome shotgun sequence of Frigoribacterium faeni NBRC 103066.</title>
        <authorList>
            <person name="Hosoyama A."/>
            <person name="Uohara A."/>
            <person name="Ohji S."/>
            <person name="Ichikawa N."/>
        </authorList>
    </citation>
    <scope>NUCLEOTIDE SEQUENCE [LARGE SCALE GENOMIC DNA]</scope>
    <source>
        <strain evidence="4 6">NBRC 103066</strain>
    </source>
</reference>
<protein>
    <submittedName>
        <fullName evidence="5">ADP-ribose pyrophosphatase YjhB (NUDIX family)</fullName>
    </submittedName>
    <submittedName>
        <fullName evidence="4">MutT/NUDIX-family protein</fullName>
    </submittedName>
</protein>
<keyword evidence="2" id="KW-0378">Hydrolase</keyword>
<dbReference type="InterPro" id="IPR020084">
    <property type="entry name" value="NUDIX_hydrolase_CS"/>
</dbReference>
<evidence type="ECO:0000313" key="5">
    <source>
        <dbReference type="EMBL" id="MBA8812604.1"/>
    </source>
</evidence>
<dbReference type="RefSeq" id="WP_146856938.1">
    <property type="nucleotide sequence ID" value="NZ_BAAAHR010000002.1"/>
</dbReference>
<evidence type="ECO:0000313" key="7">
    <source>
        <dbReference type="Proteomes" id="UP000522688"/>
    </source>
</evidence>
<gene>
    <name evidence="5" type="ORF">FB463_000828</name>
    <name evidence="4" type="ORF">FFA01_29250</name>
</gene>
<evidence type="ECO:0000256" key="2">
    <source>
        <dbReference type="ARBA" id="ARBA00022801"/>
    </source>
</evidence>
<dbReference type="Gene3D" id="3.90.79.10">
    <property type="entry name" value="Nucleoside Triphosphate Pyrophosphohydrolase"/>
    <property type="match status" value="1"/>
</dbReference>
<evidence type="ECO:0000259" key="3">
    <source>
        <dbReference type="PROSITE" id="PS51462"/>
    </source>
</evidence>
<proteinExistence type="predicted"/>